<proteinExistence type="predicted"/>
<comment type="caution">
    <text evidence="2">The sequence shown here is derived from an EMBL/GenBank/DDBJ whole genome shotgun (WGS) entry which is preliminary data.</text>
</comment>
<accession>A0A921SUV2</accession>
<sequence length="320" mass="34883">MKKLLLAMAVCLCGAVSAENVVLDLSNPQEALSYDDNGLWSDAFNDNAKVTSQVFTFAHRSPYPQYSCGFFASKVTTILASAGSDDQYGCMAKGGVAGEGTPYLGAYWDTYNESEDWKSCEVKITSPHYAVGCYVCNNPYVYYVLQKGNDFGGKFEQGDWFKLVAHGLDGNRTETGTVEYYLADYRSTNADEWTLNDSWQWFDLSSLGQVASVYFTMESSDTGEWGMNTPGYFCLDKLTVSTEPASVDKTLTAAVRAYYDRTSGVVRVESASPVEAAVYSLNGTAVLKQLVDGSAALDLRACPSGVYVVRCGGYSVKVVK</sequence>
<keyword evidence="1" id="KW-0732">Signal</keyword>
<dbReference type="Proteomes" id="UP000757103">
    <property type="component" value="Unassembled WGS sequence"/>
</dbReference>
<reference evidence="2" key="2">
    <citation type="submission" date="2021-09" db="EMBL/GenBank/DDBJ databases">
        <authorList>
            <person name="Gilroy R."/>
        </authorList>
    </citation>
    <scope>NUCLEOTIDE SEQUENCE</scope>
    <source>
        <strain evidence="2">CHK121-7720</strain>
    </source>
</reference>
<evidence type="ECO:0000313" key="2">
    <source>
        <dbReference type="EMBL" id="HJG88689.1"/>
    </source>
</evidence>
<dbReference type="RefSeq" id="WP_273305736.1">
    <property type="nucleotide sequence ID" value="NZ_DYUD01000014.1"/>
</dbReference>
<evidence type="ECO:0000313" key="3">
    <source>
        <dbReference type="Proteomes" id="UP000757103"/>
    </source>
</evidence>
<dbReference type="InterPro" id="IPR027828">
    <property type="entry name" value="DUF4465"/>
</dbReference>
<reference evidence="2" key="1">
    <citation type="journal article" date="2021" name="PeerJ">
        <title>Extensive microbial diversity within the chicken gut microbiome revealed by metagenomics and culture.</title>
        <authorList>
            <person name="Gilroy R."/>
            <person name="Ravi A."/>
            <person name="Getino M."/>
            <person name="Pursley I."/>
            <person name="Horton D.L."/>
            <person name="Alikhan N.F."/>
            <person name="Baker D."/>
            <person name="Gharbi K."/>
            <person name="Hall N."/>
            <person name="Watson M."/>
            <person name="Adriaenssens E.M."/>
            <person name="Foster-Nyarko E."/>
            <person name="Jarju S."/>
            <person name="Secka A."/>
            <person name="Antonio M."/>
            <person name="Oren A."/>
            <person name="Chaudhuri R.R."/>
            <person name="La Ragione R."/>
            <person name="Hildebrand F."/>
            <person name="Pallen M.J."/>
        </authorList>
    </citation>
    <scope>NUCLEOTIDE SEQUENCE</scope>
    <source>
        <strain evidence="2">CHK121-7720</strain>
    </source>
</reference>
<feature type="chain" id="PRO_5036996202" evidence="1">
    <location>
        <begin position="19"/>
        <end position="320"/>
    </location>
</feature>
<organism evidence="2 3">
    <name type="scientific">Barnesiella viscericola</name>
    <dbReference type="NCBI Taxonomy" id="397865"/>
    <lineage>
        <taxon>Bacteria</taxon>
        <taxon>Pseudomonadati</taxon>
        <taxon>Bacteroidota</taxon>
        <taxon>Bacteroidia</taxon>
        <taxon>Bacteroidales</taxon>
        <taxon>Barnesiellaceae</taxon>
        <taxon>Barnesiella</taxon>
    </lineage>
</organism>
<dbReference type="Pfam" id="PF14717">
    <property type="entry name" value="DUF4465"/>
    <property type="match status" value="1"/>
</dbReference>
<dbReference type="AlphaFoldDB" id="A0A921SUV2"/>
<protein>
    <submittedName>
        <fullName evidence="2">DUF4465 domain-containing protein</fullName>
    </submittedName>
</protein>
<dbReference type="EMBL" id="DYUD01000014">
    <property type="protein sequence ID" value="HJG88689.1"/>
    <property type="molecule type" value="Genomic_DNA"/>
</dbReference>
<dbReference type="Gene3D" id="2.60.120.1350">
    <property type="entry name" value="Protein of unknown function DUF4465"/>
    <property type="match status" value="1"/>
</dbReference>
<evidence type="ECO:0000256" key="1">
    <source>
        <dbReference type="SAM" id="SignalP"/>
    </source>
</evidence>
<feature type="signal peptide" evidence="1">
    <location>
        <begin position="1"/>
        <end position="18"/>
    </location>
</feature>
<name>A0A921SUV2_9BACT</name>
<gene>
    <name evidence="2" type="ORF">K8U91_04320</name>
</gene>